<reference evidence="1" key="1">
    <citation type="submission" date="2021-01" db="EMBL/GenBank/DDBJ databases">
        <authorList>
            <person name="Corre E."/>
            <person name="Pelletier E."/>
            <person name="Niang G."/>
            <person name="Scheremetjew M."/>
            <person name="Finn R."/>
            <person name="Kale V."/>
            <person name="Holt S."/>
            <person name="Cochrane G."/>
            <person name="Meng A."/>
            <person name="Brown T."/>
            <person name="Cohen L."/>
        </authorList>
    </citation>
    <scope>NUCLEOTIDE SEQUENCE</scope>
    <source>
        <strain evidence="1">CCMP1594</strain>
    </source>
</reference>
<name>A0A7S4FRA8_9EUGL</name>
<organism evidence="1">
    <name type="scientific">Eutreptiella gymnastica</name>
    <dbReference type="NCBI Taxonomy" id="73025"/>
    <lineage>
        <taxon>Eukaryota</taxon>
        <taxon>Discoba</taxon>
        <taxon>Euglenozoa</taxon>
        <taxon>Euglenida</taxon>
        <taxon>Spirocuta</taxon>
        <taxon>Euglenophyceae</taxon>
        <taxon>Eutreptiales</taxon>
        <taxon>Eutreptiaceae</taxon>
        <taxon>Eutreptiella</taxon>
    </lineage>
</organism>
<evidence type="ECO:0000313" key="1">
    <source>
        <dbReference type="EMBL" id="CAE0809514.1"/>
    </source>
</evidence>
<dbReference type="EMBL" id="HBJA01058346">
    <property type="protein sequence ID" value="CAE0809514.1"/>
    <property type="molecule type" value="Transcribed_RNA"/>
</dbReference>
<protein>
    <submittedName>
        <fullName evidence="1">Uncharacterized protein</fullName>
    </submittedName>
</protein>
<accession>A0A7S4FRA8</accession>
<dbReference type="AlphaFoldDB" id="A0A7S4FRA8"/>
<proteinExistence type="predicted"/>
<sequence>MKVKKDGPVNDAFIPPFSREYQAMQHLGYSPHAGDNLRCSSLGIAPADCVQTSRRATAALWPVVGAASPHKGLRTVRFGACASNRMSGHVRGMAQTCLVSGPKRAKEGKEGGGRGFE</sequence>
<gene>
    <name evidence="1" type="ORF">EGYM00163_LOCUS20646</name>
</gene>